<evidence type="ECO:0000256" key="5">
    <source>
        <dbReference type="ARBA" id="ARBA00022691"/>
    </source>
</evidence>
<dbReference type="InterPro" id="IPR000878">
    <property type="entry name" value="4pyrrol_Mease"/>
</dbReference>
<dbReference type="GO" id="GO:0070677">
    <property type="term" value="F:rRNA (cytosine-2'-O-)-methyltransferase activity"/>
    <property type="evidence" value="ECO:0007669"/>
    <property type="project" value="UniProtKB-UniRule"/>
</dbReference>
<evidence type="ECO:0000256" key="6">
    <source>
        <dbReference type="HAMAP-Rule" id="MF_01877"/>
    </source>
</evidence>
<comment type="subcellular location">
    <subcellularLocation>
        <location evidence="6">Cytoplasm</location>
    </subcellularLocation>
</comment>
<reference evidence="9 10" key="2">
    <citation type="submission" date="2019-03" db="EMBL/GenBank/DDBJ databases">
        <title>Subsurface microbial communities from deep shales in Ohio and West Virginia, USA.</title>
        <authorList>
            <person name="Wrighton K."/>
        </authorList>
    </citation>
    <scope>NUCLEOTIDE SEQUENCE [LARGE SCALE GENOMIC DNA]</scope>
    <source>
        <strain evidence="9 10">DSMZ 11287</strain>
    </source>
</reference>
<dbReference type="Pfam" id="PF00590">
    <property type="entry name" value="TP_methylase"/>
    <property type="match status" value="1"/>
</dbReference>
<dbReference type="Gene3D" id="3.30.950.10">
    <property type="entry name" value="Methyltransferase, Cobalt-precorrin-4 Transmethylase, Domain 2"/>
    <property type="match status" value="1"/>
</dbReference>
<dbReference type="Gene3D" id="3.40.1010.10">
    <property type="entry name" value="Cobalt-precorrin-4 Transmethylase, Domain 1"/>
    <property type="match status" value="1"/>
</dbReference>
<dbReference type="Proteomes" id="UP000324896">
    <property type="component" value="Unassembled WGS sequence"/>
</dbReference>
<accession>A0A1G6IX90</accession>
<evidence type="ECO:0000256" key="1">
    <source>
        <dbReference type="ARBA" id="ARBA00022490"/>
    </source>
</evidence>
<dbReference type="SUPFAM" id="SSF53790">
    <property type="entry name" value="Tetrapyrrole methylase"/>
    <property type="match status" value="1"/>
</dbReference>
<evidence type="ECO:0000256" key="4">
    <source>
        <dbReference type="ARBA" id="ARBA00022679"/>
    </source>
</evidence>
<dbReference type="PANTHER" id="PTHR46111">
    <property type="entry name" value="RIBOSOMAL RNA SMALL SUBUNIT METHYLTRANSFERASE I"/>
    <property type="match status" value="1"/>
</dbReference>
<dbReference type="EMBL" id="FMYT01000002">
    <property type="protein sequence ID" value="SDC11050.1"/>
    <property type="molecule type" value="Genomic_DNA"/>
</dbReference>
<comment type="similarity">
    <text evidence="6">Belongs to the methyltransferase superfamily. RsmI family.</text>
</comment>
<feature type="domain" description="Tetrapyrrole methylase" evidence="7">
    <location>
        <begin position="6"/>
        <end position="207"/>
    </location>
</feature>
<dbReference type="FunFam" id="3.30.950.10:FF:000002">
    <property type="entry name" value="Ribosomal RNA small subunit methyltransferase I"/>
    <property type="match status" value="1"/>
</dbReference>
<dbReference type="RefSeq" id="WP_134059623.1">
    <property type="nucleotide sequence ID" value="NZ_FMYT01000002.1"/>
</dbReference>
<evidence type="ECO:0000256" key="2">
    <source>
        <dbReference type="ARBA" id="ARBA00022552"/>
    </source>
</evidence>
<keyword evidence="4 6" id="KW-0808">Transferase</keyword>
<dbReference type="HAMAP" id="MF_01877">
    <property type="entry name" value="16SrRNA_methyltr_I"/>
    <property type="match status" value="1"/>
</dbReference>
<dbReference type="FunFam" id="3.40.1010.10:FF:000007">
    <property type="entry name" value="Ribosomal RNA small subunit methyltransferase I"/>
    <property type="match status" value="1"/>
</dbReference>
<dbReference type="GeneID" id="57013188"/>
<keyword evidence="3 6" id="KW-0489">Methyltransferase</keyword>
<proteinExistence type="inferred from homology"/>
<dbReference type="PROSITE" id="PS01296">
    <property type="entry name" value="RSMI"/>
    <property type="match status" value="1"/>
</dbReference>
<evidence type="ECO:0000259" key="7">
    <source>
        <dbReference type="Pfam" id="PF00590"/>
    </source>
</evidence>
<dbReference type="PANTHER" id="PTHR46111:SF1">
    <property type="entry name" value="RIBOSOMAL RNA SMALL SUBUNIT METHYLTRANSFERASE I"/>
    <property type="match status" value="1"/>
</dbReference>
<dbReference type="Proteomes" id="UP000295472">
    <property type="component" value="Unassembled WGS sequence"/>
</dbReference>
<sequence>MQAANLYLCGTPIGNLDDVSQRLLDTLEKVDLIACEDTRRSQKLLNYFSIKTKLISYHEHNEKQRSQELIEHLKSGREIALVSDAGMPGISDPGEILVRQAVAAGVEVIPIPGPSAFLAALVVSGLDLSSFSYKGFIPRSGEKRQSFFEELALAKDTTVFYESPYRIKDTLKDLCDFSAELAARQTVVAREITKIHEQKYYGTAAELEGQLKNQEIKGEIVIVIAGRSEIKEESEGWEDLSILEHLKLLIENGMTKKQAIKKVAKLRDLPKSDVYKEAVVISVDKDKFE</sequence>
<dbReference type="InterPro" id="IPR014776">
    <property type="entry name" value="4pyrrole_Mease_sub2"/>
</dbReference>
<dbReference type="InterPro" id="IPR035996">
    <property type="entry name" value="4pyrrol_Methylase_sf"/>
</dbReference>
<keyword evidence="5 6" id="KW-0949">S-adenosyl-L-methionine</keyword>
<dbReference type="EC" id="2.1.1.198" evidence="6"/>
<dbReference type="NCBIfam" id="TIGR00096">
    <property type="entry name" value="16S rRNA (cytidine(1402)-2'-O)-methyltransferase"/>
    <property type="match status" value="1"/>
</dbReference>
<dbReference type="CDD" id="cd11648">
    <property type="entry name" value="RsmI"/>
    <property type="match status" value="1"/>
</dbReference>
<keyword evidence="2 6" id="KW-0698">rRNA processing</keyword>
<evidence type="ECO:0000313" key="8">
    <source>
        <dbReference type="EMBL" id="SDC11050.1"/>
    </source>
</evidence>
<dbReference type="EMBL" id="SOEF01000022">
    <property type="protein sequence ID" value="TDX42329.1"/>
    <property type="molecule type" value="Genomic_DNA"/>
</dbReference>
<comment type="catalytic activity">
    <reaction evidence="6">
        <text>cytidine(1402) in 16S rRNA + S-adenosyl-L-methionine = 2'-O-methylcytidine(1402) in 16S rRNA + S-adenosyl-L-homocysteine + H(+)</text>
        <dbReference type="Rhea" id="RHEA:42924"/>
        <dbReference type="Rhea" id="RHEA-COMP:10285"/>
        <dbReference type="Rhea" id="RHEA-COMP:10286"/>
        <dbReference type="ChEBI" id="CHEBI:15378"/>
        <dbReference type="ChEBI" id="CHEBI:57856"/>
        <dbReference type="ChEBI" id="CHEBI:59789"/>
        <dbReference type="ChEBI" id="CHEBI:74495"/>
        <dbReference type="ChEBI" id="CHEBI:82748"/>
        <dbReference type="EC" id="2.1.1.198"/>
    </reaction>
</comment>
<evidence type="ECO:0000313" key="11">
    <source>
        <dbReference type="Proteomes" id="UP000324896"/>
    </source>
</evidence>
<dbReference type="InterPro" id="IPR008189">
    <property type="entry name" value="rRNA_ssu_MeTfrase_I"/>
</dbReference>
<gene>
    <name evidence="6" type="primary">rsmI</name>
    <name evidence="9" type="ORF">C7954_12234</name>
    <name evidence="8" type="ORF">SAMN04488597_102113</name>
</gene>
<protein>
    <recommendedName>
        <fullName evidence="6">Ribosomal RNA small subunit methyltransferase I</fullName>
        <ecNumber evidence="6">2.1.1.198</ecNumber>
    </recommendedName>
    <alternativeName>
        <fullName evidence="6">16S rRNA 2'-O-ribose C1402 methyltransferase</fullName>
    </alternativeName>
    <alternativeName>
        <fullName evidence="6">rRNA (cytidine-2'-O-)-methyltransferase RsmI</fullName>
    </alternativeName>
</protein>
<dbReference type="InterPro" id="IPR018063">
    <property type="entry name" value="SAM_MeTrfase_RsmI_CS"/>
</dbReference>
<dbReference type="PIRSF" id="PIRSF005917">
    <property type="entry name" value="MTase_YraL"/>
    <property type="match status" value="1"/>
</dbReference>
<dbReference type="InterPro" id="IPR014777">
    <property type="entry name" value="4pyrrole_Mease_sub1"/>
</dbReference>
<evidence type="ECO:0000256" key="3">
    <source>
        <dbReference type="ARBA" id="ARBA00022603"/>
    </source>
</evidence>
<name>A0A1G6IX90_9FIRM</name>
<evidence type="ECO:0000313" key="10">
    <source>
        <dbReference type="Proteomes" id="UP000295472"/>
    </source>
</evidence>
<dbReference type="AlphaFoldDB" id="A0A1G6IX90"/>
<keyword evidence="1 6" id="KW-0963">Cytoplasm</keyword>
<organism evidence="8 11">
    <name type="scientific">Halanaerobium congolense</name>
    <dbReference type="NCBI Taxonomy" id="54121"/>
    <lineage>
        <taxon>Bacteria</taxon>
        <taxon>Bacillati</taxon>
        <taxon>Bacillota</taxon>
        <taxon>Clostridia</taxon>
        <taxon>Halanaerobiales</taxon>
        <taxon>Halanaerobiaceae</taxon>
        <taxon>Halanaerobium</taxon>
    </lineage>
</organism>
<evidence type="ECO:0000313" key="9">
    <source>
        <dbReference type="EMBL" id="TDX42329.1"/>
    </source>
</evidence>
<comment type="function">
    <text evidence="6">Catalyzes the 2'-O-methylation of the ribose of cytidine 1402 (C1402) in 16S rRNA.</text>
</comment>
<reference evidence="8 11" key="1">
    <citation type="submission" date="2016-10" db="EMBL/GenBank/DDBJ databases">
        <authorList>
            <person name="Varghese N."/>
            <person name="Submissions S."/>
        </authorList>
    </citation>
    <scope>NUCLEOTIDE SEQUENCE [LARGE SCALE GENOMIC DNA]</scope>
    <source>
        <strain evidence="8 11">WG10</strain>
    </source>
</reference>
<dbReference type="GO" id="GO:0005737">
    <property type="term" value="C:cytoplasm"/>
    <property type="evidence" value="ECO:0007669"/>
    <property type="project" value="UniProtKB-SubCell"/>
</dbReference>